<dbReference type="GO" id="GO:0031418">
    <property type="term" value="F:L-ascorbic acid binding"/>
    <property type="evidence" value="ECO:0007669"/>
    <property type="project" value="InterPro"/>
</dbReference>
<protein>
    <recommendedName>
        <fullName evidence="7">Fe2OG dioxygenase domain-containing protein</fullName>
    </recommendedName>
</protein>
<comment type="caution">
    <text evidence="8">The sequence shown here is derived from an EMBL/GenBank/DDBJ whole genome shotgun (WGS) entry which is preliminary data.</text>
</comment>
<evidence type="ECO:0000256" key="6">
    <source>
        <dbReference type="SAM" id="MobiDB-lite"/>
    </source>
</evidence>
<keyword evidence="4" id="KW-0560">Oxidoreductase</keyword>
<dbReference type="Proteomes" id="UP001165122">
    <property type="component" value="Unassembled WGS sequence"/>
</dbReference>
<dbReference type="Gene3D" id="2.60.120.620">
    <property type="entry name" value="q2cbj1_9rhob like domain"/>
    <property type="match status" value="1"/>
</dbReference>
<evidence type="ECO:0000256" key="5">
    <source>
        <dbReference type="ARBA" id="ARBA00023004"/>
    </source>
</evidence>
<keyword evidence="3" id="KW-0223">Dioxygenase</keyword>
<evidence type="ECO:0000259" key="7">
    <source>
        <dbReference type="PROSITE" id="PS51471"/>
    </source>
</evidence>
<dbReference type="EMBL" id="BRXW01000098">
    <property type="protein sequence ID" value="GMI06263.1"/>
    <property type="molecule type" value="Genomic_DNA"/>
</dbReference>
<keyword evidence="2" id="KW-0479">Metal-binding</keyword>
<feature type="domain" description="Fe2OG dioxygenase" evidence="7">
    <location>
        <begin position="193"/>
        <end position="316"/>
    </location>
</feature>
<dbReference type="InterPro" id="IPR006620">
    <property type="entry name" value="Pro_4_hyd_alph"/>
</dbReference>
<evidence type="ECO:0000256" key="1">
    <source>
        <dbReference type="ARBA" id="ARBA00001961"/>
    </source>
</evidence>
<dbReference type="InterPro" id="IPR005123">
    <property type="entry name" value="Oxoglu/Fe-dep_dioxygenase_dom"/>
</dbReference>
<evidence type="ECO:0000313" key="9">
    <source>
        <dbReference type="Proteomes" id="UP001165122"/>
    </source>
</evidence>
<feature type="compositionally biased region" description="Acidic residues" evidence="6">
    <location>
        <begin position="32"/>
        <end position="51"/>
    </location>
</feature>
<organism evidence="8 9">
    <name type="scientific">Triparma laevis f. longispina</name>
    <dbReference type="NCBI Taxonomy" id="1714387"/>
    <lineage>
        <taxon>Eukaryota</taxon>
        <taxon>Sar</taxon>
        <taxon>Stramenopiles</taxon>
        <taxon>Ochrophyta</taxon>
        <taxon>Bolidophyceae</taxon>
        <taxon>Parmales</taxon>
        <taxon>Triparmaceae</taxon>
        <taxon>Triparma</taxon>
    </lineage>
</organism>
<dbReference type="SMART" id="SM00702">
    <property type="entry name" value="P4Hc"/>
    <property type="match status" value="1"/>
</dbReference>
<evidence type="ECO:0000256" key="3">
    <source>
        <dbReference type="ARBA" id="ARBA00022964"/>
    </source>
</evidence>
<dbReference type="InterPro" id="IPR044862">
    <property type="entry name" value="Pro_4_hyd_alph_FE2OG_OXY"/>
</dbReference>
<dbReference type="AlphaFoldDB" id="A0A9W7F9L3"/>
<dbReference type="GO" id="GO:0016705">
    <property type="term" value="F:oxidoreductase activity, acting on paired donors, with incorporation or reduction of molecular oxygen"/>
    <property type="evidence" value="ECO:0007669"/>
    <property type="project" value="InterPro"/>
</dbReference>
<name>A0A9W7F9L3_9STRA</name>
<dbReference type="GO" id="GO:0051213">
    <property type="term" value="F:dioxygenase activity"/>
    <property type="evidence" value="ECO:0007669"/>
    <property type="project" value="UniProtKB-KW"/>
</dbReference>
<keyword evidence="5" id="KW-0408">Iron</keyword>
<keyword evidence="9" id="KW-1185">Reference proteome</keyword>
<comment type="cofactor">
    <cofactor evidence="1">
        <name>L-ascorbate</name>
        <dbReference type="ChEBI" id="CHEBI:38290"/>
    </cofactor>
</comment>
<dbReference type="OrthoDB" id="69177at2759"/>
<dbReference type="PROSITE" id="PS51471">
    <property type="entry name" value="FE2OG_OXY"/>
    <property type="match status" value="1"/>
</dbReference>
<proteinExistence type="predicted"/>
<sequence>MSSLVEADDEGGSSDEALGELLGFNIGSGLTLEDDDDDDDEEGAGDNDNDDAPLFASVTLPPRCHRLPSVPNGDCFVLNKKSLVPQSLCEMIITLACDSFRYITEATHVGADGEKFTVPIASPNPHKLSMMPFNNPNYSYIYRRLKDLLFSDYILDSIVRSNFYERLLKKKSVLPQYAKLNHDRIGDLRSVMKLNPRLRVLRYDGSDDDSFPKHFDAVTESNEGGGENYHWSSTLTILLYLNKLTTDETGRTIFVSNLNNGGGGGGDSDDGCVGNKVVPGTGDVLIFEHDLMHSGEKLEEGETKFILRTDVMFMTYKDVEGGDVGGGDEGGGGEDNGSNNVVKTVKDFLNDEQYEIVNSLGLPESVEGFCKPGREVVGMLMGGCGLGVGGDFLDEIFEEYDKRF</sequence>
<accession>A0A9W7F9L3</accession>
<reference evidence="9" key="1">
    <citation type="journal article" date="2023" name="Commun. Biol.">
        <title>Genome analysis of Parmales, the sister group of diatoms, reveals the evolutionary specialization of diatoms from phago-mixotrophs to photoautotrophs.</title>
        <authorList>
            <person name="Ban H."/>
            <person name="Sato S."/>
            <person name="Yoshikawa S."/>
            <person name="Yamada K."/>
            <person name="Nakamura Y."/>
            <person name="Ichinomiya M."/>
            <person name="Sato N."/>
            <person name="Blanc-Mathieu R."/>
            <person name="Endo H."/>
            <person name="Kuwata A."/>
            <person name="Ogata H."/>
        </authorList>
    </citation>
    <scope>NUCLEOTIDE SEQUENCE [LARGE SCALE GENOMIC DNA]</scope>
    <source>
        <strain evidence="9">NIES 3700</strain>
    </source>
</reference>
<feature type="region of interest" description="Disordered" evidence="6">
    <location>
        <begin position="28"/>
        <end position="53"/>
    </location>
</feature>
<dbReference type="Pfam" id="PF13640">
    <property type="entry name" value="2OG-FeII_Oxy_3"/>
    <property type="match status" value="1"/>
</dbReference>
<evidence type="ECO:0000256" key="2">
    <source>
        <dbReference type="ARBA" id="ARBA00022723"/>
    </source>
</evidence>
<evidence type="ECO:0000313" key="8">
    <source>
        <dbReference type="EMBL" id="GMI06263.1"/>
    </source>
</evidence>
<gene>
    <name evidence="8" type="ORF">TrLO_g11986</name>
</gene>
<evidence type="ECO:0000256" key="4">
    <source>
        <dbReference type="ARBA" id="ARBA00023002"/>
    </source>
</evidence>
<dbReference type="GO" id="GO:0005506">
    <property type="term" value="F:iron ion binding"/>
    <property type="evidence" value="ECO:0007669"/>
    <property type="project" value="InterPro"/>
</dbReference>